<name>A0ABN7WI96_GIGMA</name>
<reference evidence="1 2" key="1">
    <citation type="submission" date="2021-06" db="EMBL/GenBank/DDBJ databases">
        <authorList>
            <person name="Kallberg Y."/>
            <person name="Tangrot J."/>
            <person name="Rosling A."/>
        </authorList>
    </citation>
    <scope>NUCLEOTIDE SEQUENCE [LARGE SCALE GENOMIC DNA]</scope>
    <source>
        <strain evidence="1 2">120-4 pot B 10/14</strain>
    </source>
</reference>
<feature type="non-terminal residue" evidence="1">
    <location>
        <position position="1"/>
    </location>
</feature>
<evidence type="ECO:0000313" key="1">
    <source>
        <dbReference type="EMBL" id="CAG8832637.1"/>
    </source>
</evidence>
<feature type="non-terminal residue" evidence="1">
    <location>
        <position position="291"/>
    </location>
</feature>
<sequence length="291" mass="33673">SENILTSGERLQWLSHEAQMIDRLIDFVIVILENANDKDIQNIWDTNIFDKFAKKLEHLLDLWKIDQTLEIDCDLSRIVCSHVVRNDTLQGYTILMWEKFKSLRNAQEPVWIELAGHLLTFVLSNNADALNKWLLKLKVLAQKEDIDHISNAFKVLFFRNLIPNNKKEVIRFGIEKPINEIVEHLDNVSNMFNEFKSIIEQMIQAISSELSPENQIEARRCGLELPLDELVEKLSKIENIWKICGKIPVKALLDTSSKFNTISKSLFDKLKSDHGIRPTCSFVKNLYGDAI</sequence>
<gene>
    <name evidence="1" type="ORF">GMARGA_LOCUS31152</name>
</gene>
<protein>
    <submittedName>
        <fullName evidence="1">24466_t:CDS:1</fullName>
    </submittedName>
</protein>
<dbReference type="Proteomes" id="UP000789901">
    <property type="component" value="Unassembled WGS sequence"/>
</dbReference>
<keyword evidence="2" id="KW-1185">Reference proteome</keyword>
<proteinExistence type="predicted"/>
<comment type="caution">
    <text evidence="1">The sequence shown here is derived from an EMBL/GenBank/DDBJ whole genome shotgun (WGS) entry which is preliminary data.</text>
</comment>
<organism evidence="1 2">
    <name type="scientific">Gigaspora margarita</name>
    <dbReference type="NCBI Taxonomy" id="4874"/>
    <lineage>
        <taxon>Eukaryota</taxon>
        <taxon>Fungi</taxon>
        <taxon>Fungi incertae sedis</taxon>
        <taxon>Mucoromycota</taxon>
        <taxon>Glomeromycotina</taxon>
        <taxon>Glomeromycetes</taxon>
        <taxon>Diversisporales</taxon>
        <taxon>Gigasporaceae</taxon>
        <taxon>Gigaspora</taxon>
    </lineage>
</organism>
<evidence type="ECO:0000313" key="2">
    <source>
        <dbReference type="Proteomes" id="UP000789901"/>
    </source>
</evidence>
<dbReference type="EMBL" id="CAJVQB010045772">
    <property type="protein sequence ID" value="CAG8832637.1"/>
    <property type="molecule type" value="Genomic_DNA"/>
</dbReference>
<accession>A0ABN7WI96</accession>